<evidence type="ECO:0000313" key="1">
    <source>
        <dbReference type="EMBL" id="WNO25872.1"/>
    </source>
</evidence>
<dbReference type="EMBL" id="OR521058">
    <property type="protein sequence ID" value="WNO25872.1"/>
    <property type="molecule type" value="Genomic_DNA"/>
</dbReference>
<dbReference type="SUPFAM" id="SSF46689">
    <property type="entry name" value="Homeodomain-like"/>
    <property type="match status" value="1"/>
</dbReference>
<evidence type="ECO:0000313" key="2">
    <source>
        <dbReference type="Proteomes" id="UP001304441"/>
    </source>
</evidence>
<dbReference type="InterPro" id="IPR009057">
    <property type="entry name" value="Homeodomain-like_sf"/>
</dbReference>
<organism evidence="1 2">
    <name type="scientific">Arthrobacter phage Altadena</name>
    <dbReference type="NCBI Taxonomy" id="3059064"/>
    <lineage>
        <taxon>Viruses</taxon>
        <taxon>Duplodnaviria</taxon>
        <taxon>Heunggongvirae</taxon>
        <taxon>Uroviricota</taxon>
        <taxon>Caudoviricetes</taxon>
        <taxon>Berryhillviridae</taxon>
        <taxon>Altadenavirus</taxon>
        <taxon>Altadenavirus altadena</taxon>
    </lineage>
</organism>
<name>A0AA96HTN9_9CAUD</name>
<keyword evidence="2" id="KW-1185">Reference proteome</keyword>
<accession>A0AA96HTN9</accession>
<proteinExistence type="predicted"/>
<reference evidence="1 2" key="1">
    <citation type="submission" date="2023-08" db="EMBL/GenBank/DDBJ databases">
        <authorList>
            <person name="Beyer A.R."/>
            <person name="Cuttino I."/>
            <person name="Clifton D.R."/>
            <person name="Poitier J.S."/>
            <person name="White J."/>
            <person name="Ko C."/>
            <person name="Russell D.A."/>
            <person name="Jacobs-Sera D."/>
            <person name="Hatfull G.F."/>
        </authorList>
    </citation>
    <scope>NUCLEOTIDE SEQUENCE [LARGE SCALE GENOMIC DNA]</scope>
</reference>
<sequence>MPRRPGAGRKGADRDLVARYLSEGLEPRDVADRMGITDRTVLRIRHELGLPIGPAPDRRRLTEDDHRIIRACLEEGMPYSEISRTHGYTHQTLARHYPGRGMPARATIELALATRSFNQALRKQRIPVSC</sequence>
<gene>
    <name evidence="1" type="primary">50</name>
    <name evidence="1" type="ORF">SEA_ALTADENA_50</name>
</gene>
<protein>
    <submittedName>
        <fullName evidence="1">Helix-turn-helix DNA binding domain protein</fullName>
    </submittedName>
</protein>
<dbReference type="Proteomes" id="UP001304441">
    <property type="component" value="Segment"/>
</dbReference>